<protein>
    <submittedName>
        <fullName evidence="1">Mnd1 HTH domain</fullName>
    </submittedName>
</protein>
<reference evidence="1" key="1">
    <citation type="journal article" date="2021" name="Proc. Natl. Acad. Sci. U.S.A.">
        <title>A Catalog of Tens of Thousands of Viruses from Human Metagenomes Reveals Hidden Associations with Chronic Diseases.</title>
        <authorList>
            <person name="Tisza M.J."/>
            <person name="Buck C.B."/>
        </authorList>
    </citation>
    <scope>NUCLEOTIDE SEQUENCE</scope>
    <source>
        <strain evidence="1">CtQQg4</strain>
    </source>
</reference>
<organism evidence="1">
    <name type="scientific">Myoviridae sp. ctQQg4</name>
    <dbReference type="NCBI Taxonomy" id="2827686"/>
    <lineage>
        <taxon>Viruses</taxon>
        <taxon>Duplodnaviria</taxon>
        <taxon>Heunggongvirae</taxon>
        <taxon>Uroviricota</taxon>
        <taxon>Caudoviricetes</taxon>
    </lineage>
</organism>
<sequence>MVLKYHLLVPNFNHNIFNFNVKEAVNMVDIQISNEVFVETTGKKLKYFSNDGRHVRIGRSEGIKVREAFNNIRKRINNVQYLSYLMYLVTFLNNNNELYNLSNSKIKGPMTRDEIAERLKSEFDISDRTIKRFFIDIKKANVLIPSSEDNSKYTVYYMNPAFCNAAPEYGINIKLFLLFPNDIVKMIDAYKFIHCSKVITDAFNGKDQTKYLRCINEANENISKVVNGEEFVINKTPKKITWTKAVEAFKKDGISKVLGLPLNTLFNCIFHLDKAESAMVLKRSNTELYYCRNKDCVSTEKMLGNDIINLIAMLKGWENDPEWFKLSVEYLCTVYNYELEETVNDKFSKLSAA</sequence>
<name>A0A8S5T7R1_9CAUD</name>
<evidence type="ECO:0000313" key="1">
    <source>
        <dbReference type="EMBL" id="DAF59388.1"/>
    </source>
</evidence>
<proteinExistence type="predicted"/>
<accession>A0A8S5T7R1</accession>
<dbReference type="EMBL" id="BK032769">
    <property type="protein sequence ID" value="DAF59388.1"/>
    <property type="molecule type" value="Genomic_DNA"/>
</dbReference>